<accession>A0A024H4R4</accession>
<feature type="region of interest" description="Disordered" evidence="1">
    <location>
        <begin position="249"/>
        <end position="279"/>
    </location>
</feature>
<feature type="compositionally biased region" description="Low complexity" evidence="1">
    <location>
        <begin position="253"/>
        <end position="272"/>
    </location>
</feature>
<reference evidence="4" key="1">
    <citation type="journal article" date="2014" name="Genome Announc.">
        <title>Genome Sequence of Arthrobacter siccitolerans 4J27, a Xeroprotectant-Producing Desiccation-Tolerant Microorganism.</title>
        <authorList>
            <person name="Manzanera M."/>
            <person name="Santa-Cruz-Calvo L."/>
            <person name="Vilchez J.I."/>
            <person name="Garcia-Fontana C."/>
            <person name="Silva-Castro G.A."/>
            <person name="Calvo C."/>
            <person name="Gonzalez-Lopez J."/>
        </authorList>
    </citation>
    <scope>NUCLEOTIDE SEQUENCE [LARGE SCALE GENOMIC DNA]</scope>
    <source>
        <strain evidence="4">4J27</strain>
    </source>
</reference>
<dbReference type="PRINTS" id="PR00111">
    <property type="entry name" value="ABHYDROLASE"/>
</dbReference>
<protein>
    <recommendedName>
        <fullName evidence="2">AB hydrolase-1 domain-containing protein</fullName>
    </recommendedName>
</protein>
<name>A0A024H4R4_9MICC</name>
<sequence length="279" mass="30937">MEPFRAILLPGAVLPAHLAYKALIEALGPDVQAVAKELELYKKDEPPAGWTLDTEVEGVLREADEQGWQTFHLVGYSGGGAAALAFAAKHPERLESLAVLEPAWAGNWDWSPAYAEHRLHYETLEALPSEQLMPAFMRLGVRPDVVLPQPEPGPPPPWMALRPAGILAFLRTFRDYDLDRSRLAAFTQPVFFALGGLSHPDDYGEVAARLSRVFFPDFHLEVFPHRHHFDPPHRAEPERLAEGLLRHWASAEGGPSSRSTTTRTETGKSTARPGMHGRP</sequence>
<dbReference type="SUPFAM" id="SSF53474">
    <property type="entry name" value="alpha/beta-Hydrolases"/>
    <property type="match status" value="1"/>
</dbReference>
<dbReference type="EMBL" id="CAQI01000048">
    <property type="protein sequence ID" value="CCQ47160.1"/>
    <property type="molecule type" value="Genomic_DNA"/>
</dbReference>
<keyword evidence="4" id="KW-1185">Reference proteome</keyword>
<dbReference type="Gene3D" id="3.40.50.1820">
    <property type="entry name" value="alpha/beta hydrolase"/>
    <property type="match status" value="1"/>
</dbReference>
<dbReference type="GO" id="GO:0003824">
    <property type="term" value="F:catalytic activity"/>
    <property type="evidence" value="ECO:0007669"/>
    <property type="project" value="UniProtKB-ARBA"/>
</dbReference>
<evidence type="ECO:0000259" key="2">
    <source>
        <dbReference type="Pfam" id="PF00561"/>
    </source>
</evidence>
<evidence type="ECO:0000313" key="3">
    <source>
        <dbReference type="EMBL" id="CCQ47160.1"/>
    </source>
</evidence>
<evidence type="ECO:0000313" key="4">
    <source>
        <dbReference type="Proteomes" id="UP000035722"/>
    </source>
</evidence>
<comment type="caution">
    <text evidence="3">The sequence shown here is derived from an EMBL/GenBank/DDBJ whole genome shotgun (WGS) entry which is preliminary data.</text>
</comment>
<dbReference type="InterPro" id="IPR029058">
    <property type="entry name" value="AB_hydrolase_fold"/>
</dbReference>
<dbReference type="Pfam" id="PF00561">
    <property type="entry name" value="Abhydrolase_1"/>
    <property type="match status" value="1"/>
</dbReference>
<dbReference type="AlphaFoldDB" id="A0A024H4R4"/>
<dbReference type="STRING" id="861266.ARTSIC4J27_3140"/>
<feature type="domain" description="AB hydrolase-1" evidence="2">
    <location>
        <begin position="67"/>
        <end position="111"/>
    </location>
</feature>
<gene>
    <name evidence="3" type="ORF">ARTSIC4J27_3140</name>
</gene>
<proteinExistence type="predicted"/>
<dbReference type="InterPro" id="IPR000073">
    <property type="entry name" value="AB_hydrolase_1"/>
</dbReference>
<evidence type="ECO:0000256" key="1">
    <source>
        <dbReference type="SAM" id="MobiDB-lite"/>
    </source>
</evidence>
<dbReference type="Proteomes" id="UP000035722">
    <property type="component" value="Unassembled WGS sequence"/>
</dbReference>
<dbReference type="RefSeq" id="WP_050056040.1">
    <property type="nucleotide sequence ID" value="NZ_CAQI01000048.1"/>
</dbReference>
<organism evidence="3 4">
    <name type="scientific">Pseudarthrobacter siccitolerans</name>
    <dbReference type="NCBI Taxonomy" id="861266"/>
    <lineage>
        <taxon>Bacteria</taxon>
        <taxon>Bacillati</taxon>
        <taxon>Actinomycetota</taxon>
        <taxon>Actinomycetes</taxon>
        <taxon>Micrococcales</taxon>
        <taxon>Micrococcaceae</taxon>
        <taxon>Pseudarthrobacter</taxon>
    </lineage>
</organism>